<comment type="caution">
    <text evidence="1">The sequence shown here is derived from an EMBL/GenBank/DDBJ whole genome shotgun (WGS) entry which is preliminary data.</text>
</comment>
<evidence type="ECO:0000313" key="2">
    <source>
        <dbReference type="Proteomes" id="UP001491349"/>
    </source>
</evidence>
<sequence>MENNTAYKLIDGKFSSEDADSILTALFNYKIDYHQREDFSKHIRFNQDIEHSKKRVLELTETKETIKQLIADSKSNNLNLVIKGEITIQFEKQ</sequence>
<dbReference type="Proteomes" id="UP001491349">
    <property type="component" value="Unassembled WGS sequence"/>
</dbReference>
<dbReference type="RefSeq" id="WP_187660866.1">
    <property type="nucleotide sequence ID" value="NZ_JACTAB010000006.1"/>
</dbReference>
<reference evidence="1 2" key="1">
    <citation type="submission" date="2024-04" db="EMBL/GenBank/DDBJ databases">
        <title>draft genome sequnece of Flavobacterium buctense JCM 30750.</title>
        <authorList>
            <person name="Kim D.-U."/>
        </authorList>
    </citation>
    <scope>NUCLEOTIDE SEQUENCE [LARGE SCALE GENOMIC DNA]</scope>
    <source>
        <strain evidence="1 2">JCM 30750</strain>
    </source>
</reference>
<evidence type="ECO:0000313" key="1">
    <source>
        <dbReference type="EMBL" id="MEK8180755.1"/>
    </source>
</evidence>
<organism evidence="1 2">
    <name type="scientific">Flavobacterium buctense</name>
    <dbReference type="NCBI Taxonomy" id="1648146"/>
    <lineage>
        <taxon>Bacteria</taxon>
        <taxon>Pseudomonadati</taxon>
        <taxon>Bacteroidota</taxon>
        <taxon>Flavobacteriia</taxon>
        <taxon>Flavobacteriales</taxon>
        <taxon>Flavobacteriaceae</taxon>
        <taxon>Flavobacterium</taxon>
    </lineage>
</organism>
<proteinExistence type="predicted"/>
<keyword evidence="2" id="KW-1185">Reference proteome</keyword>
<gene>
    <name evidence="1" type="ORF">WMW71_10430</name>
</gene>
<dbReference type="EMBL" id="JBBPCB010000006">
    <property type="protein sequence ID" value="MEK8180755.1"/>
    <property type="molecule type" value="Genomic_DNA"/>
</dbReference>
<name>A0ABU9E3Z7_9FLAO</name>
<accession>A0ABU9E3Z7</accession>
<protein>
    <submittedName>
        <fullName evidence="1">Uncharacterized protein</fullName>
    </submittedName>
</protein>